<sequence length="487" mass="54180">MSIRDKAVKGIVWSAIENWGSQAGSLLVFFVLARLLKPEAFGLVAFASIFLAFMQIFLNQGFAQALVQRRELDPEHLDTAFWTNLTIGVALTLIGYTSASPIAQLFRQPELAPILQGFSLLCIITAFGNVQQAILERNLAFRAIALRSLLGTLVGGCVGLIAAISGLGVWSLVYQQIVQELVGTVMLWRASNWRPGLKFSLPHLQHLFGFGISLLGFNLLNFLNTRADDFLIGYFLGPVPLGYYTIAYRILSVMTQVLLSAGTKVALPTFSRLQQDPEQFRQAFHTATQLTSVVAFPIFLGMTVLAPEFVVLFFGSQWTPSIPVLQVLSLAGIFKAVAFFKGSVFIAMGKPIWTFWFGLLNATLNLAGFAIAIRWGIVAVACAYVIRGYLVLPISQWFVSRLIQISFFKYFHNFFIPLISSLIMVTVMLMTKFFLSQLLNQQMLLAVCIAIGIFSYGLVLRWLSPKLFLKLQEFLNIVLTRSKAQNI</sequence>
<name>A0A2T1FWN7_9CYAN</name>
<dbReference type="Pfam" id="PF13440">
    <property type="entry name" value="Polysacc_synt_3"/>
    <property type="match status" value="1"/>
</dbReference>
<keyword evidence="3" id="KW-1003">Cell membrane</keyword>
<evidence type="ECO:0000256" key="5">
    <source>
        <dbReference type="ARBA" id="ARBA00022989"/>
    </source>
</evidence>
<organism evidence="8 9">
    <name type="scientific">Chamaesiphon polymorphus CCALA 037</name>
    <dbReference type="NCBI Taxonomy" id="2107692"/>
    <lineage>
        <taxon>Bacteria</taxon>
        <taxon>Bacillati</taxon>
        <taxon>Cyanobacteriota</taxon>
        <taxon>Cyanophyceae</taxon>
        <taxon>Gomontiellales</taxon>
        <taxon>Chamaesiphonaceae</taxon>
        <taxon>Chamaesiphon</taxon>
    </lineage>
</organism>
<evidence type="ECO:0000256" key="7">
    <source>
        <dbReference type="SAM" id="Phobius"/>
    </source>
</evidence>
<feature type="transmembrane region" description="Helical" evidence="7">
    <location>
        <begin position="149"/>
        <end position="173"/>
    </location>
</feature>
<dbReference type="NCBIfam" id="NF007773">
    <property type="entry name" value="PRK10459.1"/>
    <property type="match status" value="1"/>
</dbReference>
<dbReference type="OrthoDB" id="9770347at2"/>
<evidence type="ECO:0000256" key="1">
    <source>
        <dbReference type="ARBA" id="ARBA00004651"/>
    </source>
</evidence>
<keyword evidence="9" id="KW-1185">Reference proteome</keyword>
<dbReference type="InterPro" id="IPR050833">
    <property type="entry name" value="Poly_Biosynth_Transport"/>
</dbReference>
<protein>
    <submittedName>
        <fullName evidence="8">Colanic acid exporter</fullName>
    </submittedName>
</protein>
<dbReference type="EMBL" id="PVWO01000427">
    <property type="protein sequence ID" value="PSB49413.1"/>
    <property type="molecule type" value="Genomic_DNA"/>
</dbReference>
<feature type="transmembrane region" description="Helical" evidence="7">
    <location>
        <begin position="294"/>
        <end position="315"/>
    </location>
</feature>
<feature type="transmembrane region" description="Helical" evidence="7">
    <location>
        <begin position="204"/>
        <end position="223"/>
    </location>
</feature>
<feature type="transmembrane region" description="Helical" evidence="7">
    <location>
        <begin position="410"/>
        <end position="431"/>
    </location>
</feature>
<comment type="similarity">
    <text evidence="2">Belongs to the polysaccharide synthase family.</text>
</comment>
<evidence type="ECO:0000256" key="2">
    <source>
        <dbReference type="ARBA" id="ARBA00007430"/>
    </source>
</evidence>
<feature type="transmembrane region" description="Helical" evidence="7">
    <location>
        <begin position="327"/>
        <end position="348"/>
    </location>
</feature>
<feature type="transmembrane region" description="Helical" evidence="7">
    <location>
        <begin position="230"/>
        <end position="251"/>
    </location>
</feature>
<proteinExistence type="inferred from homology"/>
<comment type="caution">
    <text evidence="8">The sequence shown here is derived from an EMBL/GenBank/DDBJ whole genome shotgun (WGS) entry which is preliminary data.</text>
</comment>
<dbReference type="PANTHER" id="PTHR30250:SF10">
    <property type="entry name" value="LIPOPOLYSACCHARIDE BIOSYNTHESIS PROTEIN WZXC"/>
    <property type="match status" value="1"/>
</dbReference>
<evidence type="ECO:0000256" key="6">
    <source>
        <dbReference type="ARBA" id="ARBA00023136"/>
    </source>
</evidence>
<dbReference type="PANTHER" id="PTHR30250">
    <property type="entry name" value="PST FAMILY PREDICTED COLANIC ACID TRANSPORTER"/>
    <property type="match status" value="1"/>
</dbReference>
<feature type="transmembrane region" description="Helical" evidence="7">
    <location>
        <begin position="443"/>
        <end position="463"/>
    </location>
</feature>
<reference evidence="8 9" key="1">
    <citation type="submission" date="2018-03" db="EMBL/GenBank/DDBJ databases">
        <title>The ancient ancestry and fast evolution of plastids.</title>
        <authorList>
            <person name="Moore K.R."/>
            <person name="Magnabosco C."/>
            <person name="Momper L."/>
            <person name="Gold D.A."/>
            <person name="Bosak T."/>
            <person name="Fournier G.P."/>
        </authorList>
    </citation>
    <scope>NUCLEOTIDE SEQUENCE [LARGE SCALE GENOMIC DNA]</scope>
    <source>
        <strain evidence="8 9">CCALA 037</strain>
    </source>
</reference>
<keyword evidence="4 7" id="KW-0812">Transmembrane</keyword>
<feature type="transmembrane region" description="Helical" evidence="7">
    <location>
        <begin position="111"/>
        <end position="128"/>
    </location>
</feature>
<accession>A0A2T1FWN7</accession>
<dbReference type="CDD" id="cd13127">
    <property type="entry name" value="MATE_tuaB_like"/>
    <property type="match status" value="1"/>
</dbReference>
<feature type="transmembrane region" description="Helical" evidence="7">
    <location>
        <begin position="12"/>
        <end position="34"/>
    </location>
</feature>
<evidence type="ECO:0000256" key="4">
    <source>
        <dbReference type="ARBA" id="ARBA00022692"/>
    </source>
</evidence>
<gene>
    <name evidence="8" type="ORF">C7B77_23510</name>
</gene>
<keyword evidence="6 7" id="KW-0472">Membrane</keyword>
<dbReference type="AlphaFoldDB" id="A0A2T1FWN7"/>
<feature type="transmembrane region" description="Helical" evidence="7">
    <location>
        <begin position="79"/>
        <end position="99"/>
    </location>
</feature>
<evidence type="ECO:0000256" key="3">
    <source>
        <dbReference type="ARBA" id="ARBA00022475"/>
    </source>
</evidence>
<evidence type="ECO:0000313" key="9">
    <source>
        <dbReference type="Proteomes" id="UP000238937"/>
    </source>
</evidence>
<comment type="subcellular location">
    <subcellularLocation>
        <location evidence="1">Cell membrane</location>
        <topology evidence="1">Multi-pass membrane protein</topology>
    </subcellularLocation>
</comment>
<dbReference type="Proteomes" id="UP000238937">
    <property type="component" value="Unassembled WGS sequence"/>
</dbReference>
<evidence type="ECO:0000313" key="8">
    <source>
        <dbReference type="EMBL" id="PSB49413.1"/>
    </source>
</evidence>
<dbReference type="GO" id="GO:0005886">
    <property type="term" value="C:plasma membrane"/>
    <property type="evidence" value="ECO:0007669"/>
    <property type="project" value="UniProtKB-SubCell"/>
</dbReference>
<dbReference type="RefSeq" id="WP_106310659.1">
    <property type="nucleotide sequence ID" value="NZ_PVWO01000427.1"/>
</dbReference>
<feature type="transmembrane region" description="Helical" evidence="7">
    <location>
        <begin position="368"/>
        <end position="390"/>
    </location>
</feature>
<keyword evidence="5 7" id="KW-1133">Transmembrane helix</keyword>
<feature type="transmembrane region" description="Helical" evidence="7">
    <location>
        <begin position="40"/>
        <end position="58"/>
    </location>
</feature>